<organism evidence="3 4">
    <name type="scientific">Candidatus Dehalogenimonas loeffleri</name>
    <dbReference type="NCBI Taxonomy" id="3127115"/>
    <lineage>
        <taxon>Bacteria</taxon>
        <taxon>Bacillati</taxon>
        <taxon>Chloroflexota</taxon>
        <taxon>Dehalococcoidia</taxon>
        <taxon>Dehalococcoidales</taxon>
        <taxon>Dehalococcoidaceae</taxon>
        <taxon>Dehalogenimonas</taxon>
    </lineage>
</organism>
<dbReference type="SMART" id="SM00834">
    <property type="entry name" value="CxxC_CXXC_SSSS"/>
    <property type="match status" value="1"/>
</dbReference>
<sequence length="222" mass="26182">MPIYEYICPVCRNTFELRRPFSECDAVTECPTCKAECDRIISAFSHVTATPADHYLHAKDKAAEKMWLSERKIEDDKIKNPDPLAKWREERQQACGKGPEAWVEWAKEEVARKEKEADEERTKETAVRDYANWAAKSTSADPKEREMYKAAIEQEKMAAAFDPEERKRKWNPVTEVWEDDKPEFDYPPVFKPKGEKKESRFERRKPEITENEDEIPEDEQYL</sequence>
<gene>
    <name evidence="3" type="ORF">V8247_08830</name>
</gene>
<feature type="region of interest" description="Disordered" evidence="1">
    <location>
        <begin position="181"/>
        <end position="222"/>
    </location>
</feature>
<evidence type="ECO:0000313" key="4">
    <source>
        <dbReference type="Proteomes" id="UP001375370"/>
    </source>
</evidence>
<reference evidence="3 4" key="1">
    <citation type="submission" date="2024-03" db="EMBL/GenBank/DDBJ databases">
        <title>A Dehalogenimonas Isolated from Estuarine Sediments Dihaloeliminates Chlorinated Alkanes.</title>
        <authorList>
            <person name="Yang Y."/>
            <person name="Wang H."/>
        </authorList>
    </citation>
    <scope>NUCLEOTIDE SEQUENCE [LARGE SCALE GENOMIC DNA]</scope>
    <source>
        <strain evidence="3 4">W</strain>
    </source>
</reference>
<evidence type="ECO:0000256" key="1">
    <source>
        <dbReference type="SAM" id="MobiDB-lite"/>
    </source>
</evidence>
<feature type="compositionally biased region" description="Basic and acidic residues" evidence="1">
    <location>
        <begin position="192"/>
        <end position="208"/>
    </location>
</feature>
<name>A0ABZ2J995_9CHLR</name>
<dbReference type="InterPro" id="IPR013429">
    <property type="entry name" value="Regulatory_FmdB_Zinc_ribbon"/>
</dbReference>
<evidence type="ECO:0000259" key="2">
    <source>
        <dbReference type="SMART" id="SM00834"/>
    </source>
</evidence>
<feature type="compositionally biased region" description="Acidic residues" evidence="1">
    <location>
        <begin position="209"/>
        <end position="222"/>
    </location>
</feature>
<dbReference type="Proteomes" id="UP001375370">
    <property type="component" value="Chromosome"/>
</dbReference>
<protein>
    <submittedName>
        <fullName evidence="3">Zinc ribbon domain-containing protein</fullName>
    </submittedName>
</protein>
<dbReference type="RefSeq" id="WP_338737478.1">
    <property type="nucleotide sequence ID" value="NZ_CP146612.1"/>
</dbReference>
<accession>A0ABZ2J995</accession>
<evidence type="ECO:0000313" key="3">
    <source>
        <dbReference type="EMBL" id="WWX25338.1"/>
    </source>
</evidence>
<dbReference type="Pfam" id="PF09723">
    <property type="entry name" value="Zn_ribbon_8"/>
    <property type="match status" value="1"/>
</dbReference>
<keyword evidence="4" id="KW-1185">Reference proteome</keyword>
<dbReference type="NCBIfam" id="TIGR02605">
    <property type="entry name" value="CxxC_CxxC_SSSS"/>
    <property type="match status" value="1"/>
</dbReference>
<dbReference type="EMBL" id="CP146612">
    <property type="protein sequence ID" value="WWX25338.1"/>
    <property type="molecule type" value="Genomic_DNA"/>
</dbReference>
<feature type="domain" description="Putative regulatory protein FmdB zinc ribbon" evidence="2">
    <location>
        <begin position="1"/>
        <end position="42"/>
    </location>
</feature>
<proteinExistence type="predicted"/>